<keyword evidence="2" id="KW-0479">Metal-binding</keyword>
<evidence type="ECO:0000256" key="5">
    <source>
        <dbReference type="ARBA" id="ARBA00023004"/>
    </source>
</evidence>
<dbReference type="InterPro" id="IPR002346">
    <property type="entry name" value="Mopterin_DH_FAD-bd"/>
</dbReference>
<accession>A0A3D9HWS0</accession>
<dbReference type="PROSITE" id="PS51085">
    <property type="entry name" value="2FE2S_FER_2"/>
    <property type="match status" value="1"/>
</dbReference>
<dbReference type="InterPro" id="IPR002888">
    <property type="entry name" value="2Fe-2S-bd"/>
</dbReference>
<dbReference type="GO" id="GO:0005506">
    <property type="term" value="F:iron ion binding"/>
    <property type="evidence" value="ECO:0007669"/>
    <property type="project" value="InterPro"/>
</dbReference>
<comment type="caution">
    <text evidence="8">The sequence shown here is derived from an EMBL/GenBank/DDBJ whole genome shotgun (WGS) entry which is preliminary data.</text>
</comment>
<proteinExistence type="predicted"/>
<gene>
    <name evidence="8" type="ORF">DFP90_101658</name>
</gene>
<keyword evidence="1" id="KW-0285">Flavoprotein</keyword>
<dbReference type="RefSeq" id="WP_115934963.1">
    <property type="nucleotide sequence ID" value="NZ_QRDW01000001.1"/>
</dbReference>
<dbReference type="InterPro" id="IPR012175">
    <property type="entry name" value="Xanth_DH_ssu_bac"/>
</dbReference>
<dbReference type="InterPro" id="IPR014307">
    <property type="entry name" value="Xanthine_DH_ssu"/>
</dbReference>
<dbReference type="SUPFAM" id="SSF55447">
    <property type="entry name" value="CO dehydrogenase flavoprotein C-terminal domain-like"/>
    <property type="match status" value="1"/>
</dbReference>
<dbReference type="Gene3D" id="3.30.465.10">
    <property type="match status" value="1"/>
</dbReference>
<evidence type="ECO:0000259" key="6">
    <source>
        <dbReference type="PROSITE" id="PS51085"/>
    </source>
</evidence>
<evidence type="ECO:0000256" key="1">
    <source>
        <dbReference type="ARBA" id="ARBA00022630"/>
    </source>
</evidence>
<dbReference type="InterPro" id="IPR006058">
    <property type="entry name" value="2Fe2S_fd_BS"/>
</dbReference>
<dbReference type="PANTHER" id="PTHR45444">
    <property type="entry name" value="XANTHINE DEHYDROGENASE"/>
    <property type="match status" value="1"/>
</dbReference>
<dbReference type="InterPro" id="IPR012675">
    <property type="entry name" value="Beta-grasp_dom_sf"/>
</dbReference>
<dbReference type="InterPro" id="IPR016167">
    <property type="entry name" value="FAD-bd_PCMH_sub1"/>
</dbReference>
<dbReference type="Gene3D" id="3.10.20.30">
    <property type="match status" value="1"/>
</dbReference>
<dbReference type="AlphaFoldDB" id="A0A3D9HWS0"/>
<dbReference type="SMART" id="SM01092">
    <property type="entry name" value="CO_deh_flav_C"/>
    <property type="match status" value="1"/>
</dbReference>
<dbReference type="InterPro" id="IPR036010">
    <property type="entry name" value="2Fe-2S_ferredoxin-like_sf"/>
</dbReference>
<name>A0A3D9HWS0_9PROT</name>
<keyword evidence="4" id="KW-0560">Oxidoreductase</keyword>
<keyword evidence="9" id="KW-1185">Reference proteome</keyword>
<dbReference type="Proteomes" id="UP000256845">
    <property type="component" value="Unassembled WGS sequence"/>
</dbReference>
<evidence type="ECO:0000313" key="9">
    <source>
        <dbReference type="Proteomes" id="UP000256845"/>
    </source>
</evidence>
<dbReference type="Pfam" id="PF00941">
    <property type="entry name" value="FAD_binding_5"/>
    <property type="match status" value="1"/>
</dbReference>
<dbReference type="CDD" id="cd00207">
    <property type="entry name" value="fer2"/>
    <property type="match status" value="1"/>
</dbReference>
<dbReference type="NCBIfam" id="TIGR02963">
    <property type="entry name" value="xanthine_xdhA"/>
    <property type="match status" value="1"/>
</dbReference>
<dbReference type="SUPFAM" id="SSF47741">
    <property type="entry name" value="CO dehydrogenase ISP C-domain like"/>
    <property type="match status" value="1"/>
</dbReference>
<organism evidence="8 9">
    <name type="scientific">Aestuariispira insulae</name>
    <dbReference type="NCBI Taxonomy" id="1461337"/>
    <lineage>
        <taxon>Bacteria</taxon>
        <taxon>Pseudomonadati</taxon>
        <taxon>Pseudomonadota</taxon>
        <taxon>Alphaproteobacteria</taxon>
        <taxon>Rhodospirillales</taxon>
        <taxon>Kiloniellaceae</taxon>
        <taxon>Aestuariispira</taxon>
    </lineage>
</organism>
<dbReference type="SUPFAM" id="SSF56176">
    <property type="entry name" value="FAD-binding/transporter-associated domain-like"/>
    <property type="match status" value="1"/>
</dbReference>
<evidence type="ECO:0000256" key="2">
    <source>
        <dbReference type="ARBA" id="ARBA00022723"/>
    </source>
</evidence>
<dbReference type="PROSITE" id="PS00197">
    <property type="entry name" value="2FE2S_FER_1"/>
    <property type="match status" value="1"/>
</dbReference>
<dbReference type="Pfam" id="PF01799">
    <property type="entry name" value="Fer2_2"/>
    <property type="match status" value="1"/>
</dbReference>
<dbReference type="OrthoDB" id="9792018at2"/>
<dbReference type="InterPro" id="IPR016208">
    <property type="entry name" value="Ald_Oxase/xanthine_DH-like"/>
</dbReference>
<dbReference type="EMBL" id="QRDW01000001">
    <property type="protein sequence ID" value="RED53859.1"/>
    <property type="molecule type" value="Genomic_DNA"/>
</dbReference>
<dbReference type="Gene3D" id="3.30.390.50">
    <property type="entry name" value="CO dehydrogenase flavoprotein, C-terminal domain"/>
    <property type="match status" value="1"/>
</dbReference>
<dbReference type="InterPro" id="IPR016166">
    <property type="entry name" value="FAD-bd_PCMH"/>
</dbReference>
<evidence type="ECO:0000256" key="3">
    <source>
        <dbReference type="ARBA" id="ARBA00022827"/>
    </source>
</evidence>
<dbReference type="InterPro" id="IPR036318">
    <property type="entry name" value="FAD-bd_PCMH-like_sf"/>
</dbReference>
<keyword evidence="5" id="KW-0408">Iron</keyword>
<evidence type="ECO:0000256" key="4">
    <source>
        <dbReference type="ARBA" id="ARBA00023002"/>
    </source>
</evidence>
<evidence type="ECO:0000313" key="8">
    <source>
        <dbReference type="EMBL" id="RED53859.1"/>
    </source>
</evidence>
<dbReference type="InterPro" id="IPR036683">
    <property type="entry name" value="CO_DH_flav_C_dom_sf"/>
</dbReference>
<feature type="domain" description="FAD-binding PCMH-type" evidence="7">
    <location>
        <begin position="191"/>
        <end position="364"/>
    </location>
</feature>
<keyword evidence="3" id="KW-0274">FAD</keyword>
<dbReference type="GO" id="GO:0051537">
    <property type="term" value="F:2 iron, 2 sulfur cluster binding"/>
    <property type="evidence" value="ECO:0007669"/>
    <property type="project" value="InterPro"/>
</dbReference>
<dbReference type="PROSITE" id="PS51387">
    <property type="entry name" value="FAD_PCMH"/>
    <property type="match status" value="1"/>
</dbReference>
<dbReference type="GO" id="GO:0071949">
    <property type="term" value="F:FAD binding"/>
    <property type="evidence" value="ECO:0007669"/>
    <property type="project" value="InterPro"/>
</dbReference>
<dbReference type="GO" id="GO:0004854">
    <property type="term" value="F:xanthine dehydrogenase activity"/>
    <property type="evidence" value="ECO:0007669"/>
    <property type="project" value="InterPro"/>
</dbReference>
<sequence length="490" mass="53591">MSEGIRFVFRGEVREIDKIDPTLSVLRWLREVEGASGTKEGCAEGDCGACTVVLGELVDGSMQYRAVNACIQFMPTLHGKQLITVEDLASPDGALHPVQKAMVETSGSQCGFCTPGFVMSMFAMKVSEGRPSRDRINDVLAGNLCRCTGYGPIIEASEKMYDAGPETAFLEEEKRVVALLEGLSSDAMVETADKGRRYFAPARVDDLARVYTDNPDAVIVAGATDVGLWVTKMHKDLGTVIYLGRVKELKEMRVASGYLEIGAGVSYTDAWDEIKKHYPDFGELIRRIGSTQVRNAGTIGGNVANGSPIGDTPPALIAAGARLVLRKGEERREIDLESFFIDYGKQDRGIGEFVEMVKLPLPKAGSKFRSYKISKRFDQDISAACGAFMADIEKGQVKDIRICFGGMAGTPARAKHTEAALIGKTWDEETVKTAMAEMVKDYNPLTDMRASEAYRAKVARNLLYKFFVETSQVGEKVNTRVVGDRELAHV</sequence>
<dbReference type="InterPro" id="IPR016169">
    <property type="entry name" value="FAD-bd_PCMH_sub2"/>
</dbReference>
<dbReference type="Gene3D" id="1.10.150.120">
    <property type="entry name" value="[2Fe-2S]-binding domain"/>
    <property type="match status" value="1"/>
</dbReference>
<evidence type="ECO:0000259" key="7">
    <source>
        <dbReference type="PROSITE" id="PS51387"/>
    </source>
</evidence>
<dbReference type="InterPro" id="IPR036884">
    <property type="entry name" value="2Fe-2S-bd_dom_sf"/>
</dbReference>
<reference evidence="8 9" key="1">
    <citation type="submission" date="2018-07" db="EMBL/GenBank/DDBJ databases">
        <title>Genomic Encyclopedia of Type Strains, Phase III (KMG-III): the genomes of soil and plant-associated and newly described type strains.</title>
        <authorList>
            <person name="Whitman W."/>
        </authorList>
    </citation>
    <scope>NUCLEOTIDE SEQUENCE [LARGE SCALE GENOMIC DNA]</scope>
    <source>
        <strain evidence="8 9">CECT 8488</strain>
    </source>
</reference>
<dbReference type="SUPFAM" id="SSF54292">
    <property type="entry name" value="2Fe-2S ferredoxin-like"/>
    <property type="match status" value="1"/>
</dbReference>
<dbReference type="InterPro" id="IPR005107">
    <property type="entry name" value="CO_DH_flav_C"/>
</dbReference>
<dbReference type="PANTHER" id="PTHR45444:SF3">
    <property type="entry name" value="XANTHINE DEHYDROGENASE"/>
    <property type="match status" value="1"/>
</dbReference>
<feature type="domain" description="2Fe-2S ferredoxin-type" evidence="6">
    <location>
        <begin position="3"/>
        <end position="88"/>
    </location>
</feature>
<dbReference type="InterPro" id="IPR001041">
    <property type="entry name" value="2Fe-2S_ferredoxin-type"/>
</dbReference>
<dbReference type="Pfam" id="PF03450">
    <property type="entry name" value="CO_deh_flav_C"/>
    <property type="match status" value="1"/>
</dbReference>
<dbReference type="PIRSF" id="PIRSF036557">
    <property type="entry name" value="XdhA_RC"/>
    <property type="match status" value="1"/>
</dbReference>
<protein>
    <submittedName>
        <fullName evidence="8">Xanthine dehydrogenase small subunit</fullName>
    </submittedName>
</protein>
<dbReference type="Gene3D" id="3.30.43.10">
    <property type="entry name" value="Uridine Diphospho-n-acetylenolpyruvylglucosamine Reductase, domain 2"/>
    <property type="match status" value="1"/>
</dbReference>